<feature type="domain" description="CobW/HypB/UreG nucleotide-binding" evidence="8">
    <location>
        <begin position="47"/>
        <end position="209"/>
    </location>
</feature>
<reference evidence="10 11" key="1">
    <citation type="journal article" date="2019" name="Environ. Microbiol.">
        <title>Species interactions and distinct microbial communities in high Arctic permafrost affected cryosols are associated with the CH4 and CO2 gas fluxes.</title>
        <authorList>
            <person name="Altshuler I."/>
            <person name="Hamel J."/>
            <person name="Turney S."/>
            <person name="Magnuson E."/>
            <person name="Levesque R."/>
            <person name="Greer C."/>
            <person name="Whyte L.G."/>
        </authorList>
    </citation>
    <scope>NUCLEOTIDE SEQUENCE [LARGE SCALE GENOMIC DNA]</scope>
    <source>
        <strain evidence="10 11">S9.3B</strain>
    </source>
</reference>
<dbReference type="SUPFAM" id="SSF52540">
    <property type="entry name" value="P-loop containing nucleoside triphosphate hydrolases"/>
    <property type="match status" value="1"/>
</dbReference>
<dbReference type="GO" id="GO:0005737">
    <property type="term" value="C:cytoplasm"/>
    <property type="evidence" value="ECO:0007669"/>
    <property type="project" value="TreeGrafter"/>
</dbReference>
<dbReference type="EMBL" id="RCZP01000014">
    <property type="protein sequence ID" value="TPG53846.1"/>
    <property type="molecule type" value="Genomic_DNA"/>
</dbReference>
<comment type="caution">
    <text evidence="10">The sequence shown here is derived from an EMBL/GenBank/DDBJ whole genome shotgun (WGS) entry which is preliminary data.</text>
</comment>
<evidence type="ECO:0000256" key="3">
    <source>
        <dbReference type="ARBA" id="ARBA00023186"/>
    </source>
</evidence>
<dbReference type="Proteomes" id="UP000317078">
    <property type="component" value="Unassembled WGS sequence"/>
</dbReference>
<dbReference type="Pfam" id="PF02492">
    <property type="entry name" value="cobW"/>
    <property type="match status" value="1"/>
</dbReference>
<dbReference type="GO" id="GO:0000166">
    <property type="term" value="F:nucleotide binding"/>
    <property type="evidence" value="ECO:0007669"/>
    <property type="project" value="UniProtKB-KW"/>
</dbReference>
<feature type="compositionally biased region" description="Basic residues" evidence="7">
    <location>
        <begin position="1"/>
        <end position="29"/>
    </location>
</feature>
<accession>A0A502FXQ8</accession>
<dbReference type="PANTHER" id="PTHR13748:SF62">
    <property type="entry name" value="COBW DOMAIN-CONTAINING PROTEIN"/>
    <property type="match status" value="1"/>
</dbReference>
<comment type="similarity">
    <text evidence="4">Belongs to the SIMIBI class G3E GTPase family. ZNG1 subfamily.</text>
</comment>
<sequence>MAPRAAPHHPRRPRLRRGGAAGRHPRHGRRAEGGGGDRRMTAPTEFILLAGFLGSGKTSLLRDWLLLPEAADTAVIVNEAGEIDVDGVIVAEGGNLPMAMLSNGCVCCSLTSDLVFTVRALVEQRARSAATPFRRIVLECSGLSRPGPILRSLLPLSPLGLSVRVVTTCDASQAVQQARHFDEVAAQLAAASTIVVTKPDLHDPAPAEALAAAINPLALRVVESDRAARARAAFSPPAALVSAPEPPGTAHPRVAVLRATFHEGASWEDRLDWLEDLAAFCGDRLLRVKGFLRRPGSPVPLLVQAVGTLFSAPTPVATEGVTEGLVLILRDITLPELRAGMASSPVRLSTLRPGPALACGPVEAGCAAPFPAL</sequence>
<evidence type="ECO:0000259" key="9">
    <source>
        <dbReference type="Pfam" id="PF07683"/>
    </source>
</evidence>
<proteinExistence type="inferred from homology"/>
<comment type="function">
    <text evidence="5">Zinc chaperone that directly transfers zinc cofactor to target proteins, thereby activating them. Zinc is transferred from the CXCC motif in the GTPase domain to the zinc binding site in target proteins in a process requiring GTP hydrolysis.</text>
</comment>
<organism evidence="10 11">
    <name type="scientific">Muricoccus nepalensis</name>
    <dbReference type="NCBI Taxonomy" id="1854500"/>
    <lineage>
        <taxon>Bacteria</taxon>
        <taxon>Pseudomonadati</taxon>
        <taxon>Pseudomonadota</taxon>
        <taxon>Alphaproteobacteria</taxon>
        <taxon>Acetobacterales</taxon>
        <taxon>Roseomonadaceae</taxon>
        <taxon>Muricoccus</taxon>
    </lineage>
</organism>
<keyword evidence="2" id="KW-0378">Hydrolase</keyword>
<dbReference type="InterPro" id="IPR011629">
    <property type="entry name" value="CobW-like_C"/>
</dbReference>
<feature type="region of interest" description="Disordered" evidence="7">
    <location>
        <begin position="1"/>
        <end position="39"/>
    </location>
</feature>
<feature type="compositionally biased region" description="Basic and acidic residues" evidence="7">
    <location>
        <begin position="30"/>
        <end position="39"/>
    </location>
</feature>
<keyword evidence="11" id="KW-1185">Reference proteome</keyword>
<dbReference type="SUPFAM" id="SSF90002">
    <property type="entry name" value="Hypothetical protein YjiA, C-terminal domain"/>
    <property type="match status" value="1"/>
</dbReference>
<comment type="catalytic activity">
    <reaction evidence="6">
        <text>GTP + H2O = GDP + phosphate + H(+)</text>
        <dbReference type="Rhea" id="RHEA:19669"/>
        <dbReference type="ChEBI" id="CHEBI:15377"/>
        <dbReference type="ChEBI" id="CHEBI:15378"/>
        <dbReference type="ChEBI" id="CHEBI:37565"/>
        <dbReference type="ChEBI" id="CHEBI:43474"/>
        <dbReference type="ChEBI" id="CHEBI:58189"/>
    </reaction>
    <physiologicalReaction direction="left-to-right" evidence="6">
        <dbReference type="Rhea" id="RHEA:19670"/>
    </physiologicalReaction>
</comment>
<dbReference type="InterPro" id="IPR036627">
    <property type="entry name" value="CobW-likC_sf"/>
</dbReference>
<dbReference type="Gene3D" id="3.40.50.300">
    <property type="entry name" value="P-loop containing nucleotide triphosphate hydrolases"/>
    <property type="match status" value="1"/>
</dbReference>
<name>A0A502FXQ8_9PROT</name>
<dbReference type="OrthoDB" id="9808822at2"/>
<dbReference type="InterPro" id="IPR027417">
    <property type="entry name" value="P-loop_NTPase"/>
</dbReference>
<evidence type="ECO:0000313" key="10">
    <source>
        <dbReference type="EMBL" id="TPG53846.1"/>
    </source>
</evidence>
<evidence type="ECO:0000256" key="2">
    <source>
        <dbReference type="ARBA" id="ARBA00022801"/>
    </source>
</evidence>
<protein>
    <recommendedName>
        <fullName evidence="12">GTP-binding protein</fullName>
    </recommendedName>
</protein>
<dbReference type="Pfam" id="PF07683">
    <property type="entry name" value="CobW_C"/>
    <property type="match status" value="1"/>
</dbReference>
<evidence type="ECO:0000256" key="7">
    <source>
        <dbReference type="SAM" id="MobiDB-lite"/>
    </source>
</evidence>
<dbReference type="GO" id="GO:0016787">
    <property type="term" value="F:hydrolase activity"/>
    <property type="evidence" value="ECO:0007669"/>
    <property type="project" value="UniProtKB-KW"/>
</dbReference>
<evidence type="ECO:0008006" key="12">
    <source>
        <dbReference type="Google" id="ProtNLM"/>
    </source>
</evidence>
<keyword evidence="1" id="KW-0547">Nucleotide-binding</keyword>
<dbReference type="PANTHER" id="PTHR13748">
    <property type="entry name" value="COBW-RELATED"/>
    <property type="match status" value="1"/>
</dbReference>
<evidence type="ECO:0000256" key="5">
    <source>
        <dbReference type="ARBA" id="ARBA00045658"/>
    </source>
</evidence>
<dbReference type="AlphaFoldDB" id="A0A502FXQ8"/>
<evidence type="ECO:0000256" key="4">
    <source>
        <dbReference type="ARBA" id="ARBA00034320"/>
    </source>
</evidence>
<gene>
    <name evidence="10" type="ORF">EAH89_15505</name>
</gene>
<evidence type="ECO:0000256" key="6">
    <source>
        <dbReference type="ARBA" id="ARBA00049117"/>
    </source>
</evidence>
<evidence type="ECO:0000313" key="11">
    <source>
        <dbReference type="Proteomes" id="UP000317078"/>
    </source>
</evidence>
<evidence type="ECO:0000259" key="8">
    <source>
        <dbReference type="Pfam" id="PF02492"/>
    </source>
</evidence>
<dbReference type="Gene3D" id="3.30.1220.10">
    <property type="entry name" value="CobW-like, C-terminal domain"/>
    <property type="match status" value="1"/>
</dbReference>
<dbReference type="InterPro" id="IPR051316">
    <property type="entry name" value="Zinc-reg_GTPase_activator"/>
</dbReference>
<dbReference type="InterPro" id="IPR003495">
    <property type="entry name" value="CobW/HypB/UreG_nucleotide-bd"/>
</dbReference>
<keyword evidence="3" id="KW-0143">Chaperone</keyword>
<evidence type="ECO:0000256" key="1">
    <source>
        <dbReference type="ARBA" id="ARBA00022741"/>
    </source>
</evidence>
<feature type="domain" description="CobW C-terminal" evidence="9">
    <location>
        <begin position="266"/>
        <end position="342"/>
    </location>
</feature>